<dbReference type="EMBL" id="QICA01000019">
    <property type="protein sequence ID" value="RNL36781.1"/>
    <property type="molecule type" value="Genomic_DNA"/>
</dbReference>
<dbReference type="RefSeq" id="WP_117284812.1">
    <property type="nucleotide sequence ID" value="NZ_JAMTCE010000019.1"/>
</dbReference>
<dbReference type="AlphaFoldDB" id="A0A3N0APK6"/>
<sequence length="341" mass="35671">MSTATVHRRKLATTGAVPSGASAAKPRSRSRRPSIIGGPRSTVPVRSQGAEQPTRAVRAASLHPRPAAAGNFVPDPVTLGLTERAEHPMLTPSLHAFRAYASNHPEFSELKARGLLPMMRAHQGLRLAIFGVAAALVLLLVALLVYWWLLPAPAAADSPYATADAGAAQSTAVDRWGQGTVPSLYQNDASWADVPYGQATLASTGAAPVALAMAYVAATGDTEYTPVAFAQWATDHDLTAAGTDTVASFLQQAGSAFGLAVEPVEVDAQTLRRAIVSNVPVLVVTQPGTFAPTTSVVVLDDIDKDSRIVLHDPTSPSRSAKSWAFDDITDAAALAFTVHEA</sequence>
<accession>A0A3N0APK6</accession>
<feature type="compositionally biased region" description="Basic residues" evidence="1">
    <location>
        <begin position="1"/>
        <end position="11"/>
    </location>
</feature>
<feature type="region of interest" description="Disordered" evidence="1">
    <location>
        <begin position="1"/>
        <end position="52"/>
    </location>
</feature>
<name>A0A3N0APK6_9ACTN</name>
<dbReference type="Proteomes" id="UP000278327">
    <property type="component" value="Unassembled WGS sequence"/>
</dbReference>
<evidence type="ECO:0008006" key="5">
    <source>
        <dbReference type="Google" id="ProtNLM"/>
    </source>
</evidence>
<gene>
    <name evidence="3" type="ORF">DMP10_10080</name>
</gene>
<keyword evidence="2" id="KW-0812">Transmembrane</keyword>
<protein>
    <recommendedName>
        <fullName evidence="5">Peptidase C39-like domain-containing protein</fullName>
    </recommendedName>
</protein>
<reference evidence="3 4" key="1">
    <citation type="journal article" date="2019" name="Microbiol. Resour. Announc.">
        <title>Draft Genome Sequences of Type Strains of Gordonibacter faecihominis, Paraeggerthella hongkongensis, Parvibacter caecicola,Slackia equolifaciens, Slackia faecicanis, and Slackia isoflavoniconvertens.</title>
        <authorList>
            <person name="Danylec N."/>
            <person name="Stoll D.A."/>
            <person name="Dotsch A."/>
            <person name="Huch M."/>
        </authorList>
    </citation>
    <scope>NUCLEOTIDE SEQUENCE [LARGE SCALE GENOMIC DNA]</scope>
    <source>
        <strain evidence="3 4">DSM 18785</strain>
    </source>
</reference>
<organism evidence="3 4">
    <name type="scientific">Adlercreutzia equolifaciens subsp. celatus DSM 18785</name>
    <dbReference type="NCBI Taxonomy" id="1121021"/>
    <lineage>
        <taxon>Bacteria</taxon>
        <taxon>Bacillati</taxon>
        <taxon>Actinomycetota</taxon>
        <taxon>Coriobacteriia</taxon>
        <taxon>Eggerthellales</taxon>
        <taxon>Eggerthellaceae</taxon>
        <taxon>Adlercreutzia</taxon>
    </lineage>
</organism>
<evidence type="ECO:0000256" key="1">
    <source>
        <dbReference type="SAM" id="MobiDB-lite"/>
    </source>
</evidence>
<evidence type="ECO:0000313" key="3">
    <source>
        <dbReference type="EMBL" id="RNL36781.1"/>
    </source>
</evidence>
<proteinExistence type="predicted"/>
<keyword evidence="2" id="KW-0472">Membrane</keyword>
<evidence type="ECO:0000256" key="2">
    <source>
        <dbReference type="SAM" id="Phobius"/>
    </source>
</evidence>
<evidence type="ECO:0000313" key="4">
    <source>
        <dbReference type="Proteomes" id="UP000278327"/>
    </source>
</evidence>
<keyword evidence="4" id="KW-1185">Reference proteome</keyword>
<feature type="transmembrane region" description="Helical" evidence="2">
    <location>
        <begin position="127"/>
        <end position="149"/>
    </location>
</feature>
<keyword evidence="2" id="KW-1133">Transmembrane helix</keyword>
<comment type="caution">
    <text evidence="3">The sequence shown here is derived from an EMBL/GenBank/DDBJ whole genome shotgun (WGS) entry which is preliminary data.</text>
</comment>